<keyword evidence="1" id="KW-1133">Transmembrane helix</keyword>
<organism evidence="2 3">
    <name type="scientific">Flavobacterium tibetense</name>
    <dbReference type="NCBI Taxonomy" id="2233533"/>
    <lineage>
        <taxon>Bacteria</taxon>
        <taxon>Pseudomonadati</taxon>
        <taxon>Bacteroidota</taxon>
        <taxon>Flavobacteriia</taxon>
        <taxon>Flavobacteriales</taxon>
        <taxon>Flavobacteriaceae</taxon>
        <taxon>Flavobacterium</taxon>
    </lineage>
</organism>
<evidence type="ECO:0000256" key="1">
    <source>
        <dbReference type="SAM" id="Phobius"/>
    </source>
</evidence>
<dbReference type="RefSeq" id="WP_113988230.1">
    <property type="nucleotide sequence ID" value="NZ_QLST01000003.1"/>
</dbReference>
<name>A0A365P4A4_9FLAO</name>
<feature type="transmembrane region" description="Helical" evidence="1">
    <location>
        <begin position="82"/>
        <end position="105"/>
    </location>
</feature>
<feature type="transmembrane region" description="Helical" evidence="1">
    <location>
        <begin position="39"/>
        <end position="59"/>
    </location>
</feature>
<keyword evidence="1" id="KW-0472">Membrane</keyword>
<reference evidence="2 3" key="1">
    <citation type="submission" date="2018-06" db="EMBL/GenBank/DDBJ databases">
        <title>Flavobacterium tibetense sp. nov., isolated from a wetland YonghuCo on Tibetan Plateau.</title>
        <authorList>
            <person name="Xing P."/>
            <person name="Phurbu D."/>
            <person name="Lu H."/>
        </authorList>
    </citation>
    <scope>NUCLEOTIDE SEQUENCE [LARGE SCALE GENOMIC DNA]</scope>
    <source>
        <strain evidence="2 3">YH5</strain>
    </source>
</reference>
<sequence length="115" mass="13273">MDVDDEAKKVIWSLQNNKRTEAERNVFEPTGKKPMNRNVVYVLSALGITFLLSFALSLFSKETTHFCFLIDSYCFNSTENPIAYTFYIFMNLWILILGIGIAYLIGKKLGDRFKI</sequence>
<gene>
    <name evidence="2" type="ORF">DPN68_03585</name>
</gene>
<accession>A0A365P4A4</accession>
<dbReference type="EMBL" id="QLST01000003">
    <property type="protein sequence ID" value="RBA29250.1"/>
    <property type="molecule type" value="Genomic_DNA"/>
</dbReference>
<proteinExistence type="predicted"/>
<comment type="caution">
    <text evidence="2">The sequence shown here is derived from an EMBL/GenBank/DDBJ whole genome shotgun (WGS) entry which is preliminary data.</text>
</comment>
<evidence type="ECO:0000313" key="3">
    <source>
        <dbReference type="Proteomes" id="UP000253319"/>
    </source>
</evidence>
<evidence type="ECO:0000313" key="2">
    <source>
        <dbReference type="EMBL" id="RBA29250.1"/>
    </source>
</evidence>
<keyword evidence="1" id="KW-0812">Transmembrane</keyword>
<dbReference type="OrthoDB" id="1442903at2"/>
<dbReference type="AlphaFoldDB" id="A0A365P4A4"/>
<dbReference type="Proteomes" id="UP000253319">
    <property type="component" value="Unassembled WGS sequence"/>
</dbReference>
<keyword evidence="3" id="KW-1185">Reference proteome</keyword>
<protein>
    <submittedName>
        <fullName evidence="2">Uncharacterized protein</fullName>
    </submittedName>
</protein>